<feature type="transmembrane region" description="Helical" evidence="1">
    <location>
        <begin position="78"/>
        <end position="96"/>
    </location>
</feature>
<dbReference type="EMBL" id="CAEZVM010000047">
    <property type="protein sequence ID" value="CAB4636746.1"/>
    <property type="molecule type" value="Genomic_DNA"/>
</dbReference>
<dbReference type="AlphaFoldDB" id="A0A6J6JIQ4"/>
<dbReference type="GO" id="GO:0022857">
    <property type="term" value="F:transmembrane transporter activity"/>
    <property type="evidence" value="ECO:0007669"/>
    <property type="project" value="InterPro"/>
</dbReference>
<dbReference type="Pfam" id="PF07690">
    <property type="entry name" value="MFS_1"/>
    <property type="match status" value="1"/>
</dbReference>
<feature type="transmembrane region" description="Helical" evidence="1">
    <location>
        <begin position="166"/>
        <end position="186"/>
    </location>
</feature>
<organism evidence="2">
    <name type="scientific">freshwater metagenome</name>
    <dbReference type="NCBI Taxonomy" id="449393"/>
    <lineage>
        <taxon>unclassified sequences</taxon>
        <taxon>metagenomes</taxon>
        <taxon>ecological metagenomes</taxon>
    </lineage>
</organism>
<evidence type="ECO:0000256" key="1">
    <source>
        <dbReference type="SAM" id="Phobius"/>
    </source>
</evidence>
<name>A0A6J6JIQ4_9ZZZZ</name>
<reference evidence="2" key="1">
    <citation type="submission" date="2020-05" db="EMBL/GenBank/DDBJ databases">
        <authorList>
            <person name="Chiriac C."/>
            <person name="Salcher M."/>
            <person name="Ghai R."/>
            <person name="Kavagutti S V."/>
        </authorList>
    </citation>
    <scope>NUCLEOTIDE SEQUENCE</scope>
</reference>
<feature type="transmembrane region" description="Helical" evidence="1">
    <location>
        <begin position="327"/>
        <end position="350"/>
    </location>
</feature>
<dbReference type="PANTHER" id="PTHR23542">
    <property type="match status" value="1"/>
</dbReference>
<keyword evidence="1" id="KW-0472">Membrane</keyword>
<feature type="transmembrane region" description="Helical" evidence="1">
    <location>
        <begin position="239"/>
        <end position="260"/>
    </location>
</feature>
<keyword evidence="1" id="KW-0812">Transmembrane</keyword>
<evidence type="ECO:0000313" key="2">
    <source>
        <dbReference type="EMBL" id="CAB4636746.1"/>
    </source>
</evidence>
<protein>
    <submittedName>
        <fullName evidence="2">Unannotated protein</fullName>
    </submittedName>
</protein>
<keyword evidence="1" id="KW-1133">Transmembrane helix</keyword>
<feature type="transmembrane region" description="Helical" evidence="1">
    <location>
        <begin position="267"/>
        <end position="285"/>
    </location>
</feature>
<accession>A0A6J6JIQ4</accession>
<dbReference type="InterPro" id="IPR036259">
    <property type="entry name" value="MFS_trans_sf"/>
</dbReference>
<gene>
    <name evidence="2" type="ORF">UFOPK2032_00995</name>
</gene>
<feature type="transmembrane region" description="Helical" evidence="1">
    <location>
        <begin position="207"/>
        <end position="227"/>
    </location>
</feature>
<dbReference type="SUPFAM" id="SSF103473">
    <property type="entry name" value="MFS general substrate transporter"/>
    <property type="match status" value="1"/>
</dbReference>
<proteinExistence type="predicted"/>
<dbReference type="InterPro" id="IPR011701">
    <property type="entry name" value="MFS"/>
</dbReference>
<dbReference type="Gene3D" id="1.20.1250.20">
    <property type="entry name" value="MFS general substrate transporter like domains"/>
    <property type="match status" value="1"/>
</dbReference>
<feature type="transmembrane region" description="Helical" evidence="1">
    <location>
        <begin position="44"/>
        <end position="66"/>
    </location>
</feature>
<feature type="transmembrane region" description="Helical" evidence="1">
    <location>
        <begin position="291"/>
        <end position="315"/>
    </location>
</feature>
<feature type="transmembrane region" description="Helical" evidence="1">
    <location>
        <begin position="356"/>
        <end position="377"/>
    </location>
</feature>
<dbReference type="PANTHER" id="PTHR23542:SF1">
    <property type="entry name" value="MAJOR FACILITATOR SUPERFAMILY (MFS) PROFILE DOMAIN-CONTAINING PROTEIN"/>
    <property type="match status" value="1"/>
</dbReference>
<sequence>MGTYTALLKAPGVVRIVTSQLVARFPFGMMSLAFVMHIEHVHASYAIAGIALAAETIGAAISGPVLSRKIGAWGVKRVILIAATLSGLAMASIALFDSPPLVMIVLAAAVGLTSPPIQAAVRTIYPTLVPRKQLTTLFSLDATAQEMIWVVGPLLATILAAQVSTAFAVLVMAGLQVVGAIMFLGNREVKEIVIPKSTRKMGGVLKNRIVIVNVILGMLLIGSFSGVEVGSVAILDNKALAGAVIAALSLGSLIGGVFLGPRARTKWALSKYLVIILVGYGLVFINPTDPIWMGICFFIAGIGIAPALGVLGAIVATSLKMSDTAEAYGWIATGQLMGFAAGAALAGIAIETVSPESALLIAGVFGVATLLVALMTVEITPALGKTMADTSSITIIKET</sequence>
<feature type="transmembrane region" description="Helical" evidence="1">
    <location>
        <begin position="21"/>
        <end position="38"/>
    </location>
</feature>